<keyword evidence="1" id="KW-0812">Transmembrane</keyword>
<evidence type="ECO:0000313" key="2">
    <source>
        <dbReference type="EMBL" id="BAT99182.1"/>
    </source>
</evidence>
<gene>
    <name evidence="2" type="primary">Vigan.10G057800</name>
    <name evidence="2" type="ORF">VIGAN_10057800</name>
</gene>
<feature type="transmembrane region" description="Helical" evidence="1">
    <location>
        <begin position="48"/>
        <end position="69"/>
    </location>
</feature>
<name>A0A0S3T1S8_PHAAN</name>
<keyword evidence="1" id="KW-0472">Membrane</keyword>
<proteinExistence type="predicted"/>
<dbReference type="EMBL" id="AP015043">
    <property type="protein sequence ID" value="BAT99182.1"/>
    <property type="molecule type" value="Genomic_DNA"/>
</dbReference>
<feature type="transmembrane region" description="Helical" evidence="1">
    <location>
        <begin position="21"/>
        <end position="42"/>
    </location>
</feature>
<evidence type="ECO:0000313" key="3">
    <source>
        <dbReference type="Proteomes" id="UP000291084"/>
    </source>
</evidence>
<keyword evidence="1" id="KW-1133">Transmembrane helix</keyword>
<protein>
    <submittedName>
        <fullName evidence="2">Uncharacterized protein</fullName>
    </submittedName>
</protein>
<dbReference type="AlphaFoldDB" id="A0A0S3T1S8"/>
<organism evidence="2 3">
    <name type="scientific">Vigna angularis var. angularis</name>
    <dbReference type="NCBI Taxonomy" id="157739"/>
    <lineage>
        <taxon>Eukaryota</taxon>
        <taxon>Viridiplantae</taxon>
        <taxon>Streptophyta</taxon>
        <taxon>Embryophyta</taxon>
        <taxon>Tracheophyta</taxon>
        <taxon>Spermatophyta</taxon>
        <taxon>Magnoliopsida</taxon>
        <taxon>eudicotyledons</taxon>
        <taxon>Gunneridae</taxon>
        <taxon>Pentapetalae</taxon>
        <taxon>rosids</taxon>
        <taxon>fabids</taxon>
        <taxon>Fabales</taxon>
        <taxon>Fabaceae</taxon>
        <taxon>Papilionoideae</taxon>
        <taxon>50 kb inversion clade</taxon>
        <taxon>NPAAA clade</taxon>
        <taxon>indigoferoid/millettioid clade</taxon>
        <taxon>Phaseoleae</taxon>
        <taxon>Vigna</taxon>
    </lineage>
</organism>
<dbReference type="Proteomes" id="UP000291084">
    <property type="component" value="Chromosome 10"/>
</dbReference>
<accession>A0A0S3T1S8</accession>
<sequence>MKTHFLHDISCIFSRIQAQPAYLWHIVRWFLHCSQPLGSIMILSERSLFFIVVYFTASLVSFLSSIIVFR</sequence>
<evidence type="ECO:0000256" key="1">
    <source>
        <dbReference type="SAM" id="Phobius"/>
    </source>
</evidence>
<reference evidence="2 3" key="1">
    <citation type="journal article" date="2015" name="Sci. Rep.">
        <title>The power of single molecule real-time sequencing technology in the de novo assembly of a eukaryotic genome.</title>
        <authorList>
            <person name="Sakai H."/>
            <person name="Naito K."/>
            <person name="Ogiso-Tanaka E."/>
            <person name="Takahashi Y."/>
            <person name="Iseki K."/>
            <person name="Muto C."/>
            <person name="Satou K."/>
            <person name="Teruya K."/>
            <person name="Shiroma A."/>
            <person name="Shimoji M."/>
            <person name="Hirano T."/>
            <person name="Itoh T."/>
            <person name="Kaga A."/>
            <person name="Tomooka N."/>
        </authorList>
    </citation>
    <scope>NUCLEOTIDE SEQUENCE [LARGE SCALE GENOMIC DNA]</scope>
    <source>
        <strain evidence="3">cv. Shumari</strain>
    </source>
</reference>
<keyword evidence="3" id="KW-1185">Reference proteome</keyword>